<sequence>MKGKKKKDVKTQATKKPSKPRRIQPSRHSASQPHAGTEEARGRDAEEPRDSTAPPCRSSRPGWQHSGDTPSISGSGEVGVEGVSLAESVGGSVFHPVFLSRPLLPRQCGAQQCGVGPGLSRQALLTRLTFVASCDRAGPVGLGVQAAFIPGAHWAPPRFCRILCIPSPLCAAVPPMPSAWTESGATAAQGRLQQKGLTGLQDLGAPQGRTKEPRPARSHSSHRGAWPGRPRGQGHAAPGRYSLSGDLGPVHTKADLLLPAGTRPSLPCP</sequence>
<feature type="region of interest" description="Disordered" evidence="1">
    <location>
        <begin position="1"/>
        <end position="78"/>
    </location>
</feature>
<name>A0ABQ9TZ15_SAGOE</name>
<feature type="region of interest" description="Disordered" evidence="1">
    <location>
        <begin position="199"/>
        <end position="248"/>
    </location>
</feature>
<evidence type="ECO:0000313" key="2">
    <source>
        <dbReference type="EMBL" id="KAK2089392.1"/>
    </source>
</evidence>
<proteinExistence type="predicted"/>
<comment type="caution">
    <text evidence="2">The sequence shown here is derived from an EMBL/GenBank/DDBJ whole genome shotgun (WGS) entry which is preliminary data.</text>
</comment>
<organism evidence="2 3">
    <name type="scientific">Saguinus oedipus</name>
    <name type="common">Cotton-top tamarin</name>
    <name type="synonym">Oedipomidas oedipus</name>
    <dbReference type="NCBI Taxonomy" id="9490"/>
    <lineage>
        <taxon>Eukaryota</taxon>
        <taxon>Metazoa</taxon>
        <taxon>Chordata</taxon>
        <taxon>Craniata</taxon>
        <taxon>Vertebrata</taxon>
        <taxon>Euteleostomi</taxon>
        <taxon>Mammalia</taxon>
        <taxon>Eutheria</taxon>
        <taxon>Euarchontoglires</taxon>
        <taxon>Primates</taxon>
        <taxon>Haplorrhini</taxon>
        <taxon>Platyrrhini</taxon>
        <taxon>Cebidae</taxon>
        <taxon>Callitrichinae</taxon>
        <taxon>Saguinus</taxon>
    </lineage>
</organism>
<feature type="compositionally biased region" description="Basic residues" evidence="1">
    <location>
        <begin position="16"/>
        <end position="25"/>
    </location>
</feature>
<evidence type="ECO:0000313" key="3">
    <source>
        <dbReference type="Proteomes" id="UP001266305"/>
    </source>
</evidence>
<feature type="compositionally biased region" description="Basic and acidic residues" evidence="1">
    <location>
        <begin position="36"/>
        <end position="50"/>
    </location>
</feature>
<keyword evidence="3" id="KW-1185">Reference proteome</keyword>
<protein>
    <submittedName>
        <fullName evidence="2">Uncharacterized protein</fullName>
    </submittedName>
</protein>
<dbReference type="EMBL" id="JASSZA010000018">
    <property type="protein sequence ID" value="KAK2089392.1"/>
    <property type="molecule type" value="Genomic_DNA"/>
</dbReference>
<evidence type="ECO:0000256" key="1">
    <source>
        <dbReference type="SAM" id="MobiDB-lite"/>
    </source>
</evidence>
<gene>
    <name evidence="2" type="ORF">P7K49_032058</name>
</gene>
<accession>A0ABQ9TZ15</accession>
<reference evidence="2 3" key="1">
    <citation type="submission" date="2023-05" db="EMBL/GenBank/DDBJ databases">
        <title>B98-5 Cell Line De Novo Hybrid Assembly: An Optical Mapping Approach.</title>
        <authorList>
            <person name="Kananen K."/>
            <person name="Auerbach J.A."/>
            <person name="Kautto E."/>
            <person name="Blachly J.S."/>
        </authorList>
    </citation>
    <scope>NUCLEOTIDE SEQUENCE [LARGE SCALE GENOMIC DNA]</scope>
    <source>
        <strain evidence="2">B95-8</strain>
        <tissue evidence="2">Cell line</tissue>
    </source>
</reference>
<dbReference type="Proteomes" id="UP001266305">
    <property type="component" value="Unassembled WGS sequence"/>
</dbReference>